<accession>A0ABU1Y7I4</accession>
<dbReference type="Proteomes" id="UP001269081">
    <property type="component" value="Unassembled WGS sequence"/>
</dbReference>
<keyword evidence="1" id="KW-0808">Transferase</keyword>
<dbReference type="GO" id="GO:0016740">
    <property type="term" value="F:transferase activity"/>
    <property type="evidence" value="ECO:0007669"/>
    <property type="project" value="UniProtKB-KW"/>
</dbReference>
<proteinExistence type="predicted"/>
<gene>
    <name evidence="1" type="ORF">J2W48_002129</name>
</gene>
<reference evidence="1 2" key="1">
    <citation type="submission" date="2023-07" db="EMBL/GenBank/DDBJ databases">
        <title>Sorghum-associated microbial communities from plants grown in Nebraska, USA.</title>
        <authorList>
            <person name="Schachtman D."/>
        </authorList>
    </citation>
    <scope>NUCLEOTIDE SEQUENCE [LARGE SCALE GENOMIC DNA]</scope>
    <source>
        <strain evidence="1 2">4129</strain>
    </source>
</reference>
<organism evidence="1 2">
    <name type="scientific">Flavobacterium piscis</name>
    <dbReference type="NCBI Taxonomy" id="1114874"/>
    <lineage>
        <taxon>Bacteria</taxon>
        <taxon>Pseudomonadati</taxon>
        <taxon>Bacteroidota</taxon>
        <taxon>Flavobacteriia</taxon>
        <taxon>Flavobacteriales</taxon>
        <taxon>Flavobacteriaceae</taxon>
        <taxon>Flavobacterium</taxon>
    </lineage>
</organism>
<sequence length="54" mass="6359">MKSEDTKQTDNDEHIAKIYEEIEQGKEQKFVNLLIEIIMSLTLKELYEEGDQIS</sequence>
<evidence type="ECO:0000313" key="1">
    <source>
        <dbReference type="EMBL" id="MDR7210189.1"/>
    </source>
</evidence>
<dbReference type="RefSeq" id="WP_310281014.1">
    <property type="nucleotide sequence ID" value="NZ_JAVDWQ010000006.1"/>
</dbReference>
<name>A0ABU1Y7I4_9FLAO</name>
<keyword evidence="2" id="KW-1185">Reference proteome</keyword>
<protein>
    <submittedName>
        <fullName evidence="1">UDP-N-acetyl-D-mannosaminuronic acid transferase (WecB/TagA/CpsF family)</fullName>
    </submittedName>
</protein>
<evidence type="ECO:0000313" key="2">
    <source>
        <dbReference type="Proteomes" id="UP001269081"/>
    </source>
</evidence>
<dbReference type="EMBL" id="JAVDWQ010000006">
    <property type="protein sequence ID" value="MDR7210189.1"/>
    <property type="molecule type" value="Genomic_DNA"/>
</dbReference>
<comment type="caution">
    <text evidence="1">The sequence shown here is derived from an EMBL/GenBank/DDBJ whole genome shotgun (WGS) entry which is preliminary data.</text>
</comment>